<dbReference type="EMBL" id="JADBGQ010000006">
    <property type="protein sequence ID" value="KAG5393482.1"/>
    <property type="molecule type" value="Genomic_DNA"/>
</dbReference>
<sequence>MRNHLALKTEEGPRPGGQGPVTGGRNQDPRGRDLEDRSWSNLFMEYFSPTVCPLFSGFICTCTRCERICSLVGDDLVNTLRVDITIVRYQVGPATFFFSFIRMRHCPTVGICRSWQKFRPDISLRFLRLSGSTNRVEECMGQDPGILRGRILARLRIRRTKRLNKTRRPKLRILMLDSTGLACASRAYKFFRGCDRRLYRLSSRNLEAGGTLVKEPVACMDLSPGTLRGPSRISFRLEVVFVGLFGAVSSFASSSYPSGSLKDGTRCVRLQVALRDRRCNGRILGLNETLVLLQNQEMLLGPEGVSGARRLH</sequence>
<accession>A0ABQ7M3V0</accession>
<evidence type="ECO:0000256" key="1">
    <source>
        <dbReference type="SAM" id="MobiDB-lite"/>
    </source>
</evidence>
<keyword evidence="3" id="KW-1185">Reference proteome</keyword>
<dbReference type="Proteomes" id="UP000823674">
    <property type="component" value="Chromosome A06"/>
</dbReference>
<reference evidence="2 3" key="1">
    <citation type="submission" date="2021-03" db="EMBL/GenBank/DDBJ databases">
        <authorList>
            <person name="King G.J."/>
            <person name="Bancroft I."/>
            <person name="Baten A."/>
            <person name="Bloomfield J."/>
            <person name="Borpatragohain P."/>
            <person name="He Z."/>
            <person name="Irish N."/>
            <person name="Irwin J."/>
            <person name="Liu K."/>
            <person name="Mauleon R.P."/>
            <person name="Moore J."/>
            <person name="Morris R."/>
            <person name="Ostergaard L."/>
            <person name="Wang B."/>
            <person name="Wells R."/>
        </authorList>
    </citation>
    <scope>NUCLEOTIDE SEQUENCE [LARGE SCALE GENOMIC DNA]</scope>
    <source>
        <strain evidence="2">R-o-18</strain>
        <tissue evidence="2">Leaf</tissue>
    </source>
</reference>
<organism evidence="2 3">
    <name type="scientific">Brassica rapa subsp. trilocularis</name>
    <dbReference type="NCBI Taxonomy" id="1813537"/>
    <lineage>
        <taxon>Eukaryota</taxon>
        <taxon>Viridiplantae</taxon>
        <taxon>Streptophyta</taxon>
        <taxon>Embryophyta</taxon>
        <taxon>Tracheophyta</taxon>
        <taxon>Spermatophyta</taxon>
        <taxon>Magnoliopsida</taxon>
        <taxon>eudicotyledons</taxon>
        <taxon>Gunneridae</taxon>
        <taxon>Pentapetalae</taxon>
        <taxon>rosids</taxon>
        <taxon>malvids</taxon>
        <taxon>Brassicales</taxon>
        <taxon>Brassicaceae</taxon>
        <taxon>Brassiceae</taxon>
        <taxon>Brassica</taxon>
    </lineage>
</organism>
<gene>
    <name evidence="2" type="primary">A06g505410.1_BraROA</name>
    <name evidence="2" type="ORF">IGI04_023445</name>
</gene>
<evidence type="ECO:0000313" key="2">
    <source>
        <dbReference type="EMBL" id="KAG5393482.1"/>
    </source>
</evidence>
<evidence type="ECO:0000313" key="3">
    <source>
        <dbReference type="Proteomes" id="UP000823674"/>
    </source>
</evidence>
<comment type="caution">
    <text evidence="2">The sequence shown here is derived from an EMBL/GenBank/DDBJ whole genome shotgun (WGS) entry which is preliminary data.</text>
</comment>
<name>A0ABQ7M3V0_BRACM</name>
<protein>
    <submittedName>
        <fullName evidence="2">Uncharacterized protein</fullName>
    </submittedName>
</protein>
<proteinExistence type="predicted"/>
<feature type="region of interest" description="Disordered" evidence="1">
    <location>
        <begin position="1"/>
        <end position="32"/>
    </location>
</feature>